<dbReference type="PANTHER" id="PTHR14136:SF17">
    <property type="entry name" value="BTB_POZ DOMAIN-CONTAINING PROTEIN KCTD9"/>
    <property type="match status" value="1"/>
</dbReference>
<dbReference type="InterPro" id="IPR001646">
    <property type="entry name" value="5peptide_repeat"/>
</dbReference>
<organism evidence="1">
    <name type="scientific">uncultured Microcoleus sp</name>
    <dbReference type="NCBI Taxonomy" id="259945"/>
    <lineage>
        <taxon>Bacteria</taxon>
        <taxon>Bacillati</taxon>
        <taxon>Cyanobacteriota</taxon>
        <taxon>Cyanophyceae</taxon>
        <taxon>Oscillatoriophycideae</taxon>
        <taxon>Oscillatoriales</taxon>
        <taxon>Microcoleaceae</taxon>
        <taxon>Microcoleus</taxon>
        <taxon>environmental samples</taxon>
    </lineage>
</organism>
<sequence>MQADELLKRFALVKRYTEGDRDFAGINLNEANLSRINLSQSNLRGASFFVTNMSGANLSEANLSEANLNVARLSSTNLSRAILNGATLNVANLVRADLSAAQLIGASLIRSELVRCELSKANFSGANLTEADLREVKLTQANLCGANLSGANLRGASAASANFQGANLHGADLTKAELSGVNFSKVDLRQACLQQVDLCGADLSGANLKWADLSGANLNGADLSDSKFSGANLNGADLRNTNLANASLVHADLTETNLINADWVGADLRGATLTGAKVYLVPRFGIIADDITCQWVDISPAGDGTQIQKFNSSSEARKFLNHRPGLVRIVVDAILDHSANSALATAYSQIAQHYPALNCPPNIEVGYRRTTLTFRFDSDEHLLPAAFLVILPFKDAVPTQKNIMAVSKNIESQDLEKKRRVQLSKALKVAVDKLNEVKTNLQSALNAHRQTKFFHSPTQTILISSGQEILTVQSHPNFGQRRGNNHQSKFSLPVGQKVVDFMASFDYVD</sequence>
<dbReference type="InterPro" id="IPR051082">
    <property type="entry name" value="Pentapeptide-BTB/POZ_domain"/>
</dbReference>
<protein>
    <submittedName>
        <fullName evidence="1">Pentapeptide repeat family protein</fullName>
    </submittedName>
</protein>
<gene>
    <name evidence="1" type="ORF">AVDCRST_MAG84-162</name>
</gene>
<dbReference type="SUPFAM" id="SSF141571">
    <property type="entry name" value="Pentapeptide repeat-like"/>
    <property type="match status" value="2"/>
</dbReference>
<proteinExistence type="predicted"/>
<dbReference type="Gene3D" id="2.160.20.80">
    <property type="entry name" value="E3 ubiquitin-protein ligase SopA"/>
    <property type="match status" value="2"/>
</dbReference>
<dbReference type="EMBL" id="CADCTZ010000025">
    <property type="protein sequence ID" value="CAA9301962.1"/>
    <property type="molecule type" value="Genomic_DNA"/>
</dbReference>
<reference evidence="1" key="1">
    <citation type="submission" date="2020-02" db="EMBL/GenBank/DDBJ databases">
        <authorList>
            <person name="Meier V. D."/>
        </authorList>
    </citation>
    <scope>NUCLEOTIDE SEQUENCE</scope>
    <source>
        <strain evidence="1">AVDCRST_MAG84</strain>
    </source>
</reference>
<accession>A0A6J4KDP6</accession>
<dbReference type="AlphaFoldDB" id="A0A6J4KDP6"/>
<dbReference type="PANTHER" id="PTHR14136">
    <property type="entry name" value="BTB_POZ DOMAIN-CONTAINING PROTEIN KCTD9"/>
    <property type="match status" value="1"/>
</dbReference>
<dbReference type="Pfam" id="PF00805">
    <property type="entry name" value="Pentapeptide"/>
    <property type="match status" value="5"/>
</dbReference>
<evidence type="ECO:0000313" key="1">
    <source>
        <dbReference type="EMBL" id="CAA9301962.1"/>
    </source>
</evidence>
<name>A0A6J4KDP6_9CYAN</name>